<dbReference type="GO" id="GO:0030246">
    <property type="term" value="F:carbohydrate binding"/>
    <property type="evidence" value="ECO:0007669"/>
    <property type="project" value="UniProtKB-ARBA"/>
</dbReference>
<gene>
    <name evidence="5" type="primary">alsB_5</name>
    <name evidence="5" type="ORF">BWY41_01366</name>
</gene>
<comment type="subcellular location">
    <subcellularLocation>
        <location evidence="1">Cell envelope</location>
    </subcellularLocation>
</comment>
<evidence type="ECO:0000313" key="5">
    <source>
        <dbReference type="EMBL" id="OQA57129.1"/>
    </source>
</evidence>
<dbReference type="EMBL" id="MWBQ01000097">
    <property type="protein sequence ID" value="OQA57129.1"/>
    <property type="molecule type" value="Genomic_DNA"/>
</dbReference>
<dbReference type="PANTHER" id="PTHR46847">
    <property type="entry name" value="D-ALLOSE-BINDING PERIPLASMIC PROTEIN-RELATED"/>
    <property type="match status" value="1"/>
</dbReference>
<dbReference type="PANTHER" id="PTHR46847:SF1">
    <property type="entry name" value="D-ALLOSE-BINDING PERIPLASMIC PROTEIN-RELATED"/>
    <property type="match status" value="1"/>
</dbReference>
<keyword evidence="3" id="KW-0732">Signal</keyword>
<dbReference type="Proteomes" id="UP000485569">
    <property type="component" value="Unassembled WGS sequence"/>
</dbReference>
<organism evidence="5">
    <name type="scientific">Candidatus Atribacter allofermentans</name>
    <dbReference type="NCBI Taxonomy" id="1852833"/>
    <lineage>
        <taxon>Bacteria</taxon>
        <taxon>Pseudomonadati</taxon>
        <taxon>Atribacterota</taxon>
        <taxon>Atribacteria</taxon>
        <taxon>Atribacterales</taxon>
        <taxon>Atribacteraceae</taxon>
        <taxon>Atribacter</taxon>
    </lineage>
</organism>
<feature type="domain" description="Periplasmic binding protein" evidence="4">
    <location>
        <begin position="37"/>
        <end position="290"/>
    </location>
</feature>
<dbReference type="InterPro" id="IPR025997">
    <property type="entry name" value="SBP_2_dom"/>
</dbReference>
<name>A0A1V5SRG7_9BACT</name>
<dbReference type="SUPFAM" id="SSF53822">
    <property type="entry name" value="Periplasmic binding protein-like I"/>
    <property type="match status" value="1"/>
</dbReference>
<proteinExistence type="inferred from homology"/>
<comment type="caution">
    <text evidence="5">The sequence shown here is derived from an EMBL/GenBank/DDBJ whole genome shotgun (WGS) entry which is preliminary data.</text>
</comment>
<evidence type="ECO:0000256" key="3">
    <source>
        <dbReference type="ARBA" id="ARBA00022729"/>
    </source>
</evidence>
<dbReference type="Gene3D" id="3.40.50.2300">
    <property type="match status" value="2"/>
</dbReference>
<dbReference type="Pfam" id="PF13407">
    <property type="entry name" value="Peripla_BP_4"/>
    <property type="match status" value="1"/>
</dbReference>
<protein>
    <submittedName>
        <fullName evidence="5">D-allose-binding periplasmic protein</fullName>
    </submittedName>
</protein>
<evidence type="ECO:0000256" key="1">
    <source>
        <dbReference type="ARBA" id="ARBA00004196"/>
    </source>
</evidence>
<reference evidence="5" key="1">
    <citation type="submission" date="2017-02" db="EMBL/GenBank/DDBJ databases">
        <title>Delving into the versatile metabolic prowess of the omnipresent phylum Bacteroidetes.</title>
        <authorList>
            <person name="Nobu M.K."/>
            <person name="Mei R."/>
            <person name="Narihiro T."/>
            <person name="Kuroda K."/>
            <person name="Liu W.-T."/>
        </authorList>
    </citation>
    <scope>NUCLEOTIDE SEQUENCE</scope>
    <source>
        <strain evidence="5">ADurb.Bin276</strain>
    </source>
</reference>
<dbReference type="CDD" id="cd01536">
    <property type="entry name" value="PBP1_ABC_sugar_binding-like"/>
    <property type="match status" value="1"/>
</dbReference>
<comment type="similarity">
    <text evidence="2">Belongs to the bacterial solute-binding protein 2 family.</text>
</comment>
<dbReference type="InterPro" id="IPR028082">
    <property type="entry name" value="Peripla_BP_I"/>
</dbReference>
<evidence type="ECO:0000259" key="4">
    <source>
        <dbReference type="Pfam" id="PF13407"/>
    </source>
</evidence>
<sequence length="333" mass="36334">MKKPVVKGLGVVLLVALFSLLVFGVVFAEENEKLTFGYIAFSRKDIWNNYSILAFEYAAKQKGIETIVLDPEGNLEKAVSSMEDLITKKVDGISVFTMTPELDVTMAEMSNAAGIPITFENSLPAENTPNYISCVACQYDDIGYAAGKYINEAYPGSKLFYVMGAPGMGITELYEQGLHKALDEFGKVELVSTQPTDWGAEQAMNVTQNAIQSGLEFDVIFANNEQMATGVINALKDAGLFGKVKVVATGGGPHGLEMIEKGELDATMSAPVSLQGLITFKSLYEFITKGKQPEKFIPLPIIPIFKENLAEAISWEITDENYERALNYIGGIE</sequence>
<dbReference type="GO" id="GO:0030313">
    <property type="term" value="C:cell envelope"/>
    <property type="evidence" value="ECO:0007669"/>
    <property type="project" value="UniProtKB-SubCell"/>
</dbReference>
<accession>A0A1V5SRG7</accession>
<evidence type="ECO:0000256" key="2">
    <source>
        <dbReference type="ARBA" id="ARBA00007639"/>
    </source>
</evidence>
<dbReference type="AlphaFoldDB" id="A0A1V5SRG7"/>